<keyword evidence="2" id="KW-1185">Reference proteome</keyword>
<evidence type="ECO:0000313" key="1">
    <source>
        <dbReference type="EMBL" id="MET8433305.1"/>
    </source>
</evidence>
<comment type="caution">
    <text evidence="1">The sequence shown here is derived from an EMBL/GenBank/DDBJ whole genome shotgun (WGS) entry which is preliminary data.</text>
</comment>
<accession>A0ABV2U642</accession>
<sequence length="93" mass="10241">MSLTTDGEPPGPVRFCLLCDRRGCQARAVFDMVIADPPPDIESDLFGHFLHSATIASPHIEELGWKYVQQEGYWCPACAAPGRRPRPRGVTSS</sequence>
<reference evidence="1 2" key="1">
    <citation type="submission" date="2024-06" db="EMBL/GenBank/DDBJ databases">
        <title>The Natural Products Discovery Center: Release of the First 8490 Sequenced Strains for Exploring Actinobacteria Biosynthetic Diversity.</title>
        <authorList>
            <person name="Kalkreuter E."/>
            <person name="Kautsar S.A."/>
            <person name="Yang D."/>
            <person name="Bader C.D."/>
            <person name="Teijaro C.N."/>
            <person name="Fluegel L."/>
            <person name="Davis C.M."/>
            <person name="Simpson J.R."/>
            <person name="Lauterbach L."/>
            <person name="Steele A.D."/>
            <person name="Gui C."/>
            <person name="Meng S."/>
            <person name="Li G."/>
            <person name="Viehrig K."/>
            <person name="Ye F."/>
            <person name="Su P."/>
            <person name="Kiefer A.F."/>
            <person name="Nichols A."/>
            <person name="Cepeda A.J."/>
            <person name="Yan W."/>
            <person name="Fan B."/>
            <person name="Jiang Y."/>
            <person name="Adhikari A."/>
            <person name="Zheng C.-J."/>
            <person name="Schuster L."/>
            <person name="Cowan T.M."/>
            <person name="Smanski M.J."/>
            <person name="Chevrette M.G."/>
            <person name="De Carvalho L.P.S."/>
            <person name="Shen B."/>
        </authorList>
    </citation>
    <scope>NUCLEOTIDE SEQUENCE [LARGE SCALE GENOMIC DNA]</scope>
    <source>
        <strain evidence="1 2">NPDC005137</strain>
    </source>
</reference>
<organism evidence="1 2">
    <name type="scientific">Streptomyces sp. 900116325</name>
    <dbReference type="NCBI Taxonomy" id="3154295"/>
    <lineage>
        <taxon>Bacteria</taxon>
        <taxon>Bacillati</taxon>
        <taxon>Actinomycetota</taxon>
        <taxon>Actinomycetes</taxon>
        <taxon>Kitasatosporales</taxon>
        <taxon>Streptomycetaceae</taxon>
        <taxon>Streptomyces</taxon>
    </lineage>
</organism>
<dbReference type="EMBL" id="JBEXIP010000006">
    <property type="protein sequence ID" value="MET8433305.1"/>
    <property type="molecule type" value="Genomic_DNA"/>
</dbReference>
<evidence type="ECO:0000313" key="2">
    <source>
        <dbReference type="Proteomes" id="UP001550044"/>
    </source>
</evidence>
<dbReference type="Proteomes" id="UP001550044">
    <property type="component" value="Unassembled WGS sequence"/>
</dbReference>
<dbReference type="RefSeq" id="WP_327125469.1">
    <property type="nucleotide sequence ID" value="NZ_JBEXEF010000091.1"/>
</dbReference>
<proteinExistence type="predicted"/>
<protein>
    <submittedName>
        <fullName evidence="1">Uncharacterized protein</fullName>
    </submittedName>
</protein>
<gene>
    <name evidence="1" type="ORF">ABZV61_10940</name>
</gene>
<name>A0ABV2U642_9ACTN</name>